<feature type="compositionally biased region" description="Basic and acidic residues" evidence="1">
    <location>
        <begin position="183"/>
        <end position="195"/>
    </location>
</feature>
<evidence type="ECO:0000313" key="2">
    <source>
        <dbReference type="EMBL" id="PKA47110.1"/>
    </source>
</evidence>
<dbReference type="STRING" id="1088818.A0A2H9ZUZ7"/>
<name>A0A2H9ZUZ7_9ASPA</name>
<gene>
    <name evidence="2" type="ORF">AXF42_Ash011784</name>
</gene>
<organism evidence="2 3">
    <name type="scientific">Apostasia shenzhenica</name>
    <dbReference type="NCBI Taxonomy" id="1088818"/>
    <lineage>
        <taxon>Eukaryota</taxon>
        <taxon>Viridiplantae</taxon>
        <taxon>Streptophyta</taxon>
        <taxon>Embryophyta</taxon>
        <taxon>Tracheophyta</taxon>
        <taxon>Spermatophyta</taxon>
        <taxon>Magnoliopsida</taxon>
        <taxon>Liliopsida</taxon>
        <taxon>Asparagales</taxon>
        <taxon>Orchidaceae</taxon>
        <taxon>Apostasioideae</taxon>
        <taxon>Apostasia</taxon>
    </lineage>
</organism>
<evidence type="ECO:0000256" key="1">
    <source>
        <dbReference type="SAM" id="MobiDB-lite"/>
    </source>
</evidence>
<feature type="region of interest" description="Disordered" evidence="1">
    <location>
        <begin position="150"/>
        <end position="300"/>
    </location>
</feature>
<evidence type="ECO:0000313" key="3">
    <source>
        <dbReference type="Proteomes" id="UP000236161"/>
    </source>
</evidence>
<protein>
    <submittedName>
        <fullName evidence="2">Uncharacterized protein</fullName>
    </submittedName>
</protein>
<dbReference type="PANTHER" id="PTHR46741:SF2">
    <property type="entry name" value="RIBOSOMAL PROTEIN L34AE"/>
    <property type="match status" value="1"/>
</dbReference>
<dbReference type="OrthoDB" id="772197at2759"/>
<feature type="compositionally biased region" description="Basic and acidic residues" evidence="1">
    <location>
        <begin position="236"/>
        <end position="251"/>
    </location>
</feature>
<dbReference type="Proteomes" id="UP000236161">
    <property type="component" value="Unassembled WGS sequence"/>
</dbReference>
<accession>A0A2H9ZUZ7</accession>
<dbReference type="AlphaFoldDB" id="A0A2H9ZUZ7"/>
<dbReference type="PANTHER" id="PTHR46741">
    <property type="entry name" value="OS09G0413600 PROTEIN"/>
    <property type="match status" value="1"/>
</dbReference>
<dbReference type="EMBL" id="KZ453612">
    <property type="protein sequence ID" value="PKA47110.1"/>
    <property type="molecule type" value="Genomic_DNA"/>
</dbReference>
<sequence length="425" mass="49565">MLDSFSFCRIKMKDGFYKDDFEVPESVDRKQIEALMDEGTGERIPALVFKFQHQISEDTYRTEEEEEEVEDQGSSLTAVNEDKPSDVDNYGFLPQKDFGRFMESFIEGTEPMIIRFGEPLIGFVEDEGKMGMRFLTSEELLRDQMGEGAGQIESTDFDPDTETSSDGYSVKEINYDSDFEGFLSEKDCGKERSGSENEEPSMKSVSKLDQEQRESFFLDRSEEKEDLTAQNSFRRSHSEEASSENECRGEPEAVVLASEGLEKTAENGFKSSIHVSEETEQKEDKEAEKREQEAKKLQTEDTRGFDYEELDELWEHQDLIEQLKIELKKARAFGLPTISKQTQNSRAIEDLKPFKIDEKLLPEHPNGEHQKFYKSYRDSMRKFDILNYQKMYTMRKHSNSHLQLWLRLKVLQLLQDFFNLRIQFK</sequence>
<reference evidence="2 3" key="1">
    <citation type="journal article" date="2017" name="Nature">
        <title>The Apostasia genome and the evolution of orchids.</title>
        <authorList>
            <person name="Zhang G.Q."/>
            <person name="Liu K.W."/>
            <person name="Li Z."/>
            <person name="Lohaus R."/>
            <person name="Hsiao Y.Y."/>
            <person name="Niu S.C."/>
            <person name="Wang J.Y."/>
            <person name="Lin Y.C."/>
            <person name="Xu Q."/>
            <person name="Chen L.J."/>
            <person name="Yoshida K."/>
            <person name="Fujiwara S."/>
            <person name="Wang Z.W."/>
            <person name="Zhang Y.Q."/>
            <person name="Mitsuda N."/>
            <person name="Wang M."/>
            <person name="Liu G.H."/>
            <person name="Pecoraro L."/>
            <person name="Huang H.X."/>
            <person name="Xiao X.J."/>
            <person name="Lin M."/>
            <person name="Wu X.Y."/>
            <person name="Wu W.L."/>
            <person name="Chen Y.Y."/>
            <person name="Chang S.B."/>
            <person name="Sakamoto S."/>
            <person name="Ohme-Takagi M."/>
            <person name="Yagi M."/>
            <person name="Zeng S.J."/>
            <person name="Shen C.Y."/>
            <person name="Yeh C.M."/>
            <person name="Luo Y.B."/>
            <person name="Tsai W.C."/>
            <person name="Van de Peer Y."/>
            <person name="Liu Z.J."/>
        </authorList>
    </citation>
    <scope>NUCLEOTIDE SEQUENCE [LARGE SCALE GENOMIC DNA]</scope>
    <source>
        <strain evidence="3">cv. Shenzhen</strain>
        <tissue evidence="2">Stem</tissue>
    </source>
</reference>
<keyword evidence="3" id="KW-1185">Reference proteome</keyword>
<feature type="region of interest" description="Disordered" evidence="1">
    <location>
        <begin position="58"/>
        <end position="86"/>
    </location>
</feature>
<proteinExistence type="predicted"/>
<feature type="compositionally biased region" description="Basic and acidic residues" evidence="1">
    <location>
        <begin position="206"/>
        <end position="227"/>
    </location>
</feature>
<feature type="compositionally biased region" description="Basic and acidic residues" evidence="1">
    <location>
        <begin position="275"/>
        <end position="300"/>
    </location>
</feature>